<feature type="transmembrane region" description="Helical" evidence="1">
    <location>
        <begin position="280"/>
        <end position="297"/>
    </location>
</feature>
<keyword evidence="1" id="KW-0812">Transmembrane</keyword>
<reference evidence="3 4" key="1">
    <citation type="submission" date="2019-11" db="EMBL/GenBank/DDBJ databases">
        <authorList>
            <person name="Li X."/>
        </authorList>
    </citation>
    <scope>NUCLEOTIDE SEQUENCE [LARGE SCALE GENOMIC DNA]</scope>
    <source>
        <strain evidence="3 4">L9</strain>
    </source>
</reference>
<feature type="transmembrane region" description="Helical" evidence="1">
    <location>
        <begin position="255"/>
        <end position="274"/>
    </location>
</feature>
<feature type="transmembrane region" description="Helical" evidence="1">
    <location>
        <begin position="139"/>
        <end position="160"/>
    </location>
</feature>
<dbReference type="Pfam" id="PF07670">
    <property type="entry name" value="Gate"/>
    <property type="match status" value="1"/>
</dbReference>
<accession>A0A6N8FPW4</accession>
<feature type="transmembrane region" description="Helical" evidence="1">
    <location>
        <begin position="318"/>
        <end position="336"/>
    </location>
</feature>
<organism evidence="3 4">
    <name type="scientific">Ornithinibacillus caprae</name>
    <dbReference type="NCBI Taxonomy" id="2678566"/>
    <lineage>
        <taxon>Bacteria</taxon>
        <taxon>Bacillati</taxon>
        <taxon>Bacillota</taxon>
        <taxon>Bacilli</taxon>
        <taxon>Bacillales</taxon>
        <taxon>Bacillaceae</taxon>
        <taxon>Ornithinibacillus</taxon>
    </lineage>
</organism>
<proteinExistence type="predicted"/>
<name>A0A6N8FPW4_9BACI</name>
<dbReference type="InterPro" id="IPR011642">
    <property type="entry name" value="Gate_dom"/>
</dbReference>
<sequence length="395" mass="44335">MLAGFTIFFAFTLIKFPKDALEASIRGLDMWWEIVFPSLLPFFIIADLLLSFGVVRFLGVIFEPVMRPLFNVPGSGSFAWIMGMASGYPTGAKISVRLREEKQLSQIEAERLVSFTNASSPLFIFGAISVGFFHDPKLGILLATCHYVGNALVGICMRFYGRTEDQKNKTYKPKQKTSLKRAFTEMHETRIKDTRPLGEVMGDAVLNSIKTLVMVGGFIILFSVLTKLLFLIEITPIIALVFQQIFILFGLPVELALPFISGLFEITIGANLVSKESMDPFLASIIVVSFILGFNGFSVQAQVASIISKTDIRFAPYFFARILHGFIASFLIILLYRPLYVNRQVFEMDEVPVSKPIQQDNMYQVLEQISQIGPLITIVFLALAVYISLRRMNNN</sequence>
<dbReference type="AlphaFoldDB" id="A0A6N8FPW4"/>
<evidence type="ECO:0000313" key="4">
    <source>
        <dbReference type="Proteomes" id="UP000469125"/>
    </source>
</evidence>
<feature type="domain" description="Nucleoside transporter/FeoB GTPase Gate" evidence="2">
    <location>
        <begin position="35"/>
        <end position="131"/>
    </location>
</feature>
<keyword evidence="4" id="KW-1185">Reference proteome</keyword>
<feature type="transmembrane region" description="Helical" evidence="1">
    <location>
        <begin position="112"/>
        <end position="133"/>
    </location>
</feature>
<evidence type="ECO:0000259" key="2">
    <source>
        <dbReference type="Pfam" id="PF07670"/>
    </source>
</evidence>
<comment type="caution">
    <text evidence="3">The sequence shown here is derived from an EMBL/GenBank/DDBJ whole genome shotgun (WGS) entry which is preliminary data.</text>
</comment>
<evidence type="ECO:0000256" key="1">
    <source>
        <dbReference type="SAM" id="Phobius"/>
    </source>
</evidence>
<evidence type="ECO:0000313" key="3">
    <source>
        <dbReference type="EMBL" id="MUK89548.1"/>
    </source>
</evidence>
<keyword evidence="1" id="KW-0472">Membrane</keyword>
<feature type="transmembrane region" description="Helical" evidence="1">
    <location>
        <begin position="200"/>
        <end position="222"/>
    </location>
</feature>
<dbReference type="Proteomes" id="UP000469125">
    <property type="component" value="Unassembled WGS sequence"/>
</dbReference>
<feature type="transmembrane region" description="Helical" evidence="1">
    <location>
        <begin position="39"/>
        <end position="62"/>
    </location>
</feature>
<feature type="transmembrane region" description="Helical" evidence="1">
    <location>
        <begin position="369"/>
        <end position="389"/>
    </location>
</feature>
<dbReference type="InterPro" id="IPR014226">
    <property type="entry name" value="Spore_IM_YlbJ"/>
</dbReference>
<dbReference type="EMBL" id="WOCA01000012">
    <property type="protein sequence ID" value="MUK89548.1"/>
    <property type="molecule type" value="Genomic_DNA"/>
</dbReference>
<dbReference type="NCBIfam" id="TIGR02871">
    <property type="entry name" value="spore_ylbJ"/>
    <property type="match status" value="1"/>
</dbReference>
<protein>
    <submittedName>
        <fullName evidence="3">Sporulation integral membrane protein YlbJ</fullName>
    </submittedName>
</protein>
<keyword evidence="1" id="KW-1133">Transmembrane helix</keyword>
<gene>
    <name evidence="3" type="primary">ylbJ</name>
    <name evidence="3" type="ORF">GMD78_14365</name>
</gene>